<dbReference type="InterPro" id="IPR011011">
    <property type="entry name" value="Znf_FYVE_PHD"/>
</dbReference>
<dbReference type="Proteomes" id="UP001153636">
    <property type="component" value="Chromosome 13"/>
</dbReference>
<dbReference type="Gene3D" id="3.30.40.10">
    <property type="entry name" value="Zinc/RING finger domain, C3HC4 (zinc finger)"/>
    <property type="match status" value="1"/>
</dbReference>
<dbReference type="InterPro" id="IPR013083">
    <property type="entry name" value="Znf_RING/FYVE/PHD"/>
</dbReference>
<dbReference type="EMBL" id="OV651825">
    <property type="protein sequence ID" value="CAH1102893.1"/>
    <property type="molecule type" value="Genomic_DNA"/>
</dbReference>
<proteinExistence type="predicted"/>
<reference evidence="1" key="1">
    <citation type="submission" date="2022-01" db="EMBL/GenBank/DDBJ databases">
        <authorList>
            <person name="King R."/>
        </authorList>
    </citation>
    <scope>NUCLEOTIDE SEQUENCE</scope>
</reference>
<gene>
    <name evidence="1" type="ORF">PSYICH_LOCUS4003</name>
</gene>
<accession>A0A9P0CLR4</accession>
<sequence length="118" mass="13345">MSTVNCTNCTKILSDQDTTNIQCDGCKWPIHLACTGLSAEDRVMRNSEKCLKIFCSVCNASLDIKTLLASFKNDLSKKQEEMKIKFCQINQKLSNFEHSTTPQFAQEAIIECTDLRML</sequence>
<dbReference type="OrthoDB" id="6802816at2759"/>
<name>A0A9P0CLR4_9CUCU</name>
<organism evidence="1 2">
    <name type="scientific">Psylliodes chrysocephalus</name>
    <dbReference type="NCBI Taxonomy" id="3402493"/>
    <lineage>
        <taxon>Eukaryota</taxon>
        <taxon>Metazoa</taxon>
        <taxon>Ecdysozoa</taxon>
        <taxon>Arthropoda</taxon>
        <taxon>Hexapoda</taxon>
        <taxon>Insecta</taxon>
        <taxon>Pterygota</taxon>
        <taxon>Neoptera</taxon>
        <taxon>Endopterygota</taxon>
        <taxon>Coleoptera</taxon>
        <taxon>Polyphaga</taxon>
        <taxon>Cucujiformia</taxon>
        <taxon>Chrysomeloidea</taxon>
        <taxon>Chrysomelidae</taxon>
        <taxon>Galerucinae</taxon>
        <taxon>Alticini</taxon>
        <taxon>Psylliodes</taxon>
    </lineage>
</organism>
<evidence type="ECO:0000313" key="2">
    <source>
        <dbReference type="Proteomes" id="UP001153636"/>
    </source>
</evidence>
<keyword evidence="2" id="KW-1185">Reference proteome</keyword>
<dbReference type="SUPFAM" id="SSF57903">
    <property type="entry name" value="FYVE/PHD zinc finger"/>
    <property type="match status" value="1"/>
</dbReference>
<dbReference type="AlphaFoldDB" id="A0A9P0CLR4"/>
<evidence type="ECO:0000313" key="1">
    <source>
        <dbReference type="EMBL" id="CAH1102893.1"/>
    </source>
</evidence>
<protein>
    <recommendedName>
        <fullName evidence="3">Zinc finger PHD-type domain-containing protein</fullName>
    </recommendedName>
</protein>
<evidence type="ECO:0008006" key="3">
    <source>
        <dbReference type="Google" id="ProtNLM"/>
    </source>
</evidence>